<gene>
    <name evidence="1" type="ORF">K8V90_02425</name>
</gene>
<name>A0A921MZ32_9FIRM</name>
<dbReference type="Pfam" id="PF05352">
    <property type="entry name" value="Phage_connector"/>
    <property type="match status" value="1"/>
</dbReference>
<dbReference type="EMBL" id="DYUB01000080">
    <property type="protein sequence ID" value="HJG95942.1"/>
    <property type="molecule type" value="Genomic_DNA"/>
</dbReference>
<dbReference type="AlphaFoldDB" id="A0A921MZ32"/>
<dbReference type="InterPro" id="IPR036199">
    <property type="entry name" value="Gp10_sf"/>
</dbReference>
<organism evidence="1 2">
    <name type="scientific">Romboutsia timonensis</name>
    <dbReference type="NCBI Taxonomy" id="1776391"/>
    <lineage>
        <taxon>Bacteria</taxon>
        <taxon>Bacillati</taxon>
        <taxon>Bacillota</taxon>
        <taxon>Clostridia</taxon>
        <taxon>Peptostreptococcales</taxon>
        <taxon>Peptostreptococcaceae</taxon>
        <taxon>Romboutsia</taxon>
    </lineage>
</organism>
<dbReference type="Gene3D" id="3.30.1350.20">
    <property type="entry name" value="Bacteriophage PHI-29 conector. Domain 3"/>
    <property type="match status" value="1"/>
</dbReference>
<protein>
    <submittedName>
        <fullName evidence="1">Uncharacterized protein</fullName>
    </submittedName>
</protein>
<dbReference type="Proteomes" id="UP000776700">
    <property type="component" value="Unassembled WGS sequence"/>
</dbReference>
<dbReference type="Gene3D" id="2.40.500.10">
    <property type="entry name" value="Upper collar protein gp10 (connector protein)"/>
    <property type="match status" value="1"/>
</dbReference>
<feature type="non-terminal residue" evidence="1">
    <location>
        <position position="223"/>
    </location>
</feature>
<reference evidence="1" key="1">
    <citation type="journal article" date="2021" name="PeerJ">
        <title>Extensive microbial diversity within the chicken gut microbiome revealed by metagenomics and culture.</title>
        <authorList>
            <person name="Gilroy R."/>
            <person name="Ravi A."/>
            <person name="Getino M."/>
            <person name="Pursley I."/>
            <person name="Horton D.L."/>
            <person name="Alikhan N.F."/>
            <person name="Baker D."/>
            <person name="Gharbi K."/>
            <person name="Hall N."/>
            <person name="Watson M."/>
            <person name="Adriaenssens E.M."/>
            <person name="Foster-Nyarko E."/>
            <person name="Jarju S."/>
            <person name="Secka A."/>
            <person name="Antonio M."/>
            <person name="Oren A."/>
            <person name="Chaudhuri R.R."/>
            <person name="La Ragione R."/>
            <person name="Hildebrand F."/>
            <person name="Pallen M.J."/>
        </authorList>
    </citation>
    <scope>NUCLEOTIDE SEQUENCE</scope>
    <source>
        <strain evidence="1">1277</strain>
    </source>
</reference>
<dbReference type="InterPro" id="IPR008016">
    <property type="entry name" value="Gp10"/>
</dbReference>
<comment type="caution">
    <text evidence="1">The sequence shown here is derived from an EMBL/GenBank/DDBJ whole genome shotgun (WGS) entry which is preliminary data.</text>
</comment>
<evidence type="ECO:0000313" key="1">
    <source>
        <dbReference type="EMBL" id="HJG95942.1"/>
    </source>
</evidence>
<sequence length="223" mass="25904">MSKEYSTNHTDQLYNRFLNLALNRFTWNNLPEGITSRKIEEMLIKNGRVMFFKDNGVFITLPAFGTGMYDIYNEPIYYNVVGNNFNKTLDRDKGVIIRNNATATNDHDDLLLFAERINDVEQTMDINLNSQKTPYVILCDEKERLTFKNILNQVQKFKYAIFGSKGLKINNIDVLQTKADFLLDKLQDTKNSYMNELLTFLGINNSNTDKKERLLVDEVNSNN</sequence>
<reference evidence="1" key="2">
    <citation type="submission" date="2021-09" db="EMBL/GenBank/DDBJ databases">
        <authorList>
            <person name="Gilroy R."/>
        </authorList>
    </citation>
    <scope>NUCLEOTIDE SEQUENCE</scope>
    <source>
        <strain evidence="1">1277</strain>
    </source>
</reference>
<proteinExistence type="predicted"/>
<dbReference type="Gene3D" id="1.10.246.30">
    <property type="match status" value="1"/>
</dbReference>
<evidence type="ECO:0000313" key="2">
    <source>
        <dbReference type="Proteomes" id="UP000776700"/>
    </source>
</evidence>
<accession>A0A921MZ32</accession>
<dbReference type="SUPFAM" id="SSF56826">
    <property type="entry name" value="Upper collar protein gp10 (connector protein)"/>
    <property type="match status" value="1"/>
</dbReference>